<proteinExistence type="inferred from homology"/>
<reference evidence="3" key="1">
    <citation type="submission" date="2022-10" db="EMBL/GenBank/DDBJ databases">
        <title>The complete genomes of actinobacterial strains from the NBC collection.</title>
        <authorList>
            <person name="Joergensen T.S."/>
            <person name="Alvarez Arevalo M."/>
            <person name="Sterndorff E.B."/>
            <person name="Faurdal D."/>
            <person name="Vuksanovic O."/>
            <person name="Mourched A.-S."/>
            <person name="Charusanti P."/>
            <person name="Shaw S."/>
            <person name="Blin K."/>
            <person name="Weber T."/>
        </authorList>
    </citation>
    <scope>NUCLEOTIDE SEQUENCE</scope>
    <source>
        <strain evidence="3">NBC_01393</strain>
    </source>
</reference>
<dbReference type="PANTHER" id="PTHR42760">
    <property type="entry name" value="SHORT-CHAIN DEHYDROGENASES/REDUCTASES FAMILY MEMBER"/>
    <property type="match status" value="1"/>
</dbReference>
<dbReference type="EMBL" id="CP109546">
    <property type="protein sequence ID" value="WTZ13024.1"/>
    <property type="molecule type" value="Genomic_DNA"/>
</dbReference>
<dbReference type="Pfam" id="PF13561">
    <property type="entry name" value="adh_short_C2"/>
    <property type="match status" value="1"/>
</dbReference>
<dbReference type="InterPro" id="IPR036291">
    <property type="entry name" value="NAD(P)-bd_dom_sf"/>
</dbReference>
<gene>
    <name evidence="3" type="ORF">OG699_36740</name>
</gene>
<evidence type="ECO:0000256" key="2">
    <source>
        <dbReference type="ARBA" id="ARBA00023002"/>
    </source>
</evidence>
<organism evidence="3">
    <name type="scientific">Streptomyces sp. NBC_01393</name>
    <dbReference type="NCBI Taxonomy" id="2903851"/>
    <lineage>
        <taxon>Bacteria</taxon>
        <taxon>Bacillati</taxon>
        <taxon>Actinomycetota</taxon>
        <taxon>Actinomycetes</taxon>
        <taxon>Kitasatosporales</taxon>
        <taxon>Streptomycetaceae</taxon>
        <taxon>Streptomyces</taxon>
    </lineage>
</organism>
<evidence type="ECO:0000256" key="1">
    <source>
        <dbReference type="ARBA" id="ARBA00006484"/>
    </source>
</evidence>
<name>A0AAU3I6C3_9ACTN</name>
<dbReference type="InterPro" id="IPR002347">
    <property type="entry name" value="SDR_fam"/>
</dbReference>
<dbReference type="SUPFAM" id="SSF51735">
    <property type="entry name" value="NAD(P)-binding Rossmann-fold domains"/>
    <property type="match status" value="1"/>
</dbReference>
<dbReference type="GO" id="GO:0016616">
    <property type="term" value="F:oxidoreductase activity, acting on the CH-OH group of donors, NAD or NADP as acceptor"/>
    <property type="evidence" value="ECO:0007669"/>
    <property type="project" value="TreeGrafter"/>
</dbReference>
<dbReference type="FunFam" id="3.40.50.720:FF:000084">
    <property type="entry name" value="Short-chain dehydrogenase reductase"/>
    <property type="match status" value="1"/>
</dbReference>
<dbReference type="PANTHER" id="PTHR42760:SF124">
    <property type="entry name" value="SHORT-CHAIN DEHYDROGENASE_REDUCTASE"/>
    <property type="match status" value="1"/>
</dbReference>
<comment type="similarity">
    <text evidence="1">Belongs to the short-chain dehydrogenases/reductases (SDR) family.</text>
</comment>
<dbReference type="AlphaFoldDB" id="A0AAU3I6C3"/>
<evidence type="ECO:0000313" key="3">
    <source>
        <dbReference type="EMBL" id="WTZ13024.1"/>
    </source>
</evidence>
<keyword evidence="2" id="KW-0560">Oxidoreductase</keyword>
<dbReference type="PRINTS" id="PR00081">
    <property type="entry name" value="GDHRDH"/>
</dbReference>
<dbReference type="Gene3D" id="3.40.50.720">
    <property type="entry name" value="NAD(P)-binding Rossmann-like Domain"/>
    <property type="match status" value="1"/>
</dbReference>
<sequence length="253" mass="26003">MTPGAHVIDLSGKVAVVTGASSGLGRRFALTLAAAGATVVAAARRTDLLESLAAEDDRIVAHRCDITDEDDCTALIARAEQLGGVDILVNNAGWADALPALEQPVASFRKTLDIDVTALFQLSVLAAKSMTERGGGAIVNIASVLGLVASAPVPQSAYGAAKGAVISLTRHLAAEWAPSGVRVNAIAPGWFPSELTAEMLADESASRWIRRNTPMGRPGRSEELDGALLLLAGPGGSFITGQTLAVDGGWTAR</sequence>
<dbReference type="InterPro" id="IPR020904">
    <property type="entry name" value="Sc_DH/Rdtase_CS"/>
</dbReference>
<dbReference type="PROSITE" id="PS00061">
    <property type="entry name" value="ADH_SHORT"/>
    <property type="match status" value="1"/>
</dbReference>
<protein>
    <submittedName>
        <fullName evidence="3">SDR family oxidoreductase</fullName>
    </submittedName>
</protein>
<accession>A0AAU3I6C3</accession>
<dbReference type="PRINTS" id="PR00080">
    <property type="entry name" value="SDRFAMILY"/>
</dbReference>